<keyword evidence="7" id="KW-0575">Peroxidase</keyword>
<dbReference type="PROSITE" id="PS51007">
    <property type="entry name" value="CYTC"/>
    <property type="match status" value="1"/>
</dbReference>
<evidence type="ECO:0000313" key="8">
    <source>
        <dbReference type="Proteomes" id="UP001255416"/>
    </source>
</evidence>
<dbReference type="Proteomes" id="UP001255416">
    <property type="component" value="Unassembled WGS sequence"/>
</dbReference>
<proteinExistence type="predicted"/>
<evidence type="ECO:0000256" key="1">
    <source>
        <dbReference type="ARBA" id="ARBA00022617"/>
    </source>
</evidence>
<dbReference type="InterPro" id="IPR047758">
    <property type="entry name" value="CytoC_perox"/>
</dbReference>
<dbReference type="GO" id="GO:0004601">
    <property type="term" value="F:peroxidase activity"/>
    <property type="evidence" value="ECO:0007669"/>
    <property type="project" value="UniProtKB-KW"/>
</dbReference>
<dbReference type="InterPro" id="IPR051395">
    <property type="entry name" value="Cytochrome_c_Peroxidase/MauG"/>
</dbReference>
<organism evidence="7 8">
    <name type="scientific">Sedimentitalea todarodis</name>
    <dbReference type="NCBI Taxonomy" id="1631240"/>
    <lineage>
        <taxon>Bacteria</taxon>
        <taxon>Pseudomonadati</taxon>
        <taxon>Pseudomonadota</taxon>
        <taxon>Alphaproteobacteria</taxon>
        <taxon>Rhodobacterales</taxon>
        <taxon>Paracoccaceae</taxon>
        <taxon>Sedimentitalea</taxon>
    </lineage>
</organism>
<dbReference type="Pfam" id="PF21419">
    <property type="entry name" value="RoxA-like_Cyt-c"/>
    <property type="match status" value="1"/>
</dbReference>
<keyword evidence="8" id="KW-1185">Reference proteome</keyword>
<dbReference type="InterPro" id="IPR009056">
    <property type="entry name" value="Cyt_c-like_dom"/>
</dbReference>
<dbReference type="SUPFAM" id="SSF48695">
    <property type="entry name" value="Multiheme cytochromes"/>
    <property type="match status" value="1"/>
</dbReference>
<dbReference type="Gene3D" id="1.10.760.10">
    <property type="entry name" value="Cytochrome c-like domain"/>
    <property type="match status" value="1"/>
</dbReference>
<sequence length="561" mass="60827">MMVSGKNMRLSALTAGLLAAGLVACDPAMTDEPVYLDQGWSAELREMFYFTPQGSQMMPNAWFRALETLVGDGRFSNPENLVKYGLIAPVGEHDLNPDGYPVGFAIDPAPGAPGVGPAVGLTCAACHTSAVTVDGRTIRVDGAPANFDFDNFFQDLARVVQITLVDEERFKRFAGAVLGDDLTPENAARLKGGFAMFQVDFTAEAALRRPALQSGFGRVDALTQIVNSLAFRDQNVTANLYPVEAPTSYPPLWLAPDLEFVQWSPIAASPIGRNSGEVLGVFGHANLNATSGAPYESTILLEQLAAMEAWLTELSPPAWDEEIMGDIDQARAETGKALFEKNCAGCHNMAPYKRTDPVKNYFGKDFIEIGRVNYRTVGTDPAYIESLLFRLVKTNAITAAGFGDRPVIPAAEFFISTVAKVVGKAMADQGMSQDTQIALHGFRFTKGDDGKPVPYSPTKETFMQLKAPPLAGVWATGPYLHNGSVPTVYELLSPPSERRAVFWTGGREVDREQLGFVSDEAPGLFRFDTSLRGNGNMGHEFPKTGLTPDERMAIIAYLKTQ</sequence>
<dbReference type="InterPro" id="IPR036280">
    <property type="entry name" value="Multihaem_cyt_sf"/>
</dbReference>
<feature type="signal peptide" evidence="5">
    <location>
        <begin position="1"/>
        <end position="30"/>
    </location>
</feature>
<reference evidence="8" key="1">
    <citation type="submission" date="2023-05" db="EMBL/GenBank/DDBJ databases">
        <title>Sedimentitalea sp. nov. JM2-8.</title>
        <authorList>
            <person name="Huang J."/>
        </authorList>
    </citation>
    <scope>NUCLEOTIDE SEQUENCE [LARGE SCALE GENOMIC DNA]</scope>
    <source>
        <strain evidence="8">KHS03</strain>
    </source>
</reference>
<keyword evidence="1 4" id="KW-0349">Heme</keyword>
<keyword evidence="5" id="KW-0732">Signal</keyword>
<evidence type="ECO:0000259" key="6">
    <source>
        <dbReference type="PROSITE" id="PS51007"/>
    </source>
</evidence>
<feature type="chain" id="PRO_5047219478" evidence="5">
    <location>
        <begin position="31"/>
        <end position="561"/>
    </location>
</feature>
<name>A0ABU3VJ01_9RHOB</name>
<dbReference type="InterPro" id="IPR036909">
    <property type="entry name" value="Cyt_c-like_dom_sf"/>
</dbReference>
<evidence type="ECO:0000313" key="7">
    <source>
        <dbReference type="EMBL" id="MDU9006120.1"/>
    </source>
</evidence>
<dbReference type="SUPFAM" id="SSF46626">
    <property type="entry name" value="Cytochrome c"/>
    <property type="match status" value="1"/>
</dbReference>
<gene>
    <name evidence="7" type="ORF">QO231_19995</name>
</gene>
<evidence type="ECO:0000256" key="4">
    <source>
        <dbReference type="PROSITE-ProRule" id="PRU00433"/>
    </source>
</evidence>
<feature type="domain" description="Cytochrome c" evidence="6">
    <location>
        <begin position="330"/>
        <end position="561"/>
    </location>
</feature>
<evidence type="ECO:0000256" key="2">
    <source>
        <dbReference type="ARBA" id="ARBA00022723"/>
    </source>
</evidence>
<evidence type="ECO:0000256" key="5">
    <source>
        <dbReference type="SAM" id="SignalP"/>
    </source>
</evidence>
<dbReference type="NCBIfam" id="NF040606">
    <property type="entry name" value="CytoC_perox"/>
    <property type="match status" value="1"/>
</dbReference>
<dbReference type="EMBL" id="JASMWN010000020">
    <property type="protein sequence ID" value="MDU9006120.1"/>
    <property type="molecule type" value="Genomic_DNA"/>
</dbReference>
<protein>
    <submittedName>
        <fullName evidence="7">Di-heme-cytochrome C peroxidase</fullName>
    </submittedName>
</protein>
<accession>A0ABU3VJ01</accession>
<dbReference type="RefSeq" id="WP_316780605.1">
    <property type="nucleotide sequence ID" value="NZ_JASMWN010000020.1"/>
</dbReference>
<keyword evidence="7" id="KW-0560">Oxidoreductase</keyword>
<keyword evidence="3 4" id="KW-0408">Iron</keyword>
<evidence type="ECO:0000256" key="3">
    <source>
        <dbReference type="ARBA" id="ARBA00023004"/>
    </source>
</evidence>
<dbReference type="PANTHER" id="PTHR30600:SF9">
    <property type="entry name" value="BLR7738 PROTEIN"/>
    <property type="match status" value="1"/>
</dbReference>
<keyword evidence="2 4" id="KW-0479">Metal-binding</keyword>
<dbReference type="PROSITE" id="PS51257">
    <property type="entry name" value="PROKAR_LIPOPROTEIN"/>
    <property type="match status" value="1"/>
</dbReference>
<comment type="caution">
    <text evidence="7">The sequence shown here is derived from an EMBL/GenBank/DDBJ whole genome shotgun (WGS) entry which is preliminary data.</text>
</comment>
<dbReference type="PANTHER" id="PTHR30600">
    <property type="entry name" value="CYTOCHROME C PEROXIDASE-RELATED"/>
    <property type="match status" value="1"/>
</dbReference>